<dbReference type="InterPro" id="IPR003615">
    <property type="entry name" value="HNH_nuc"/>
</dbReference>
<evidence type="ECO:0000259" key="1">
    <source>
        <dbReference type="Pfam" id="PF01844"/>
    </source>
</evidence>
<dbReference type="InterPro" id="IPR002711">
    <property type="entry name" value="HNH"/>
</dbReference>
<dbReference type="PATRIC" id="fig|760154.4.peg.1657"/>
<dbReference type="AlphaFoldDB" id="I3XYB8"/>
<reference evidence="2 3" key="1">
    <citation type="submission" date="2012-06" db="EMBL/GenBank/DDBJ databases">
        <title>Complete sequence of Sulfurospirillum barnesii SES-3.</title>
        <authorList>
            <consortium name="US DOE Joint Genome Institute"/>
            <person name="Lucas S."/>
            <person name="Han J."/>
            <person name="Lapidus A."/>
            <person name="Cheng J.-F."/>
            <person name="Goodwin L."/>
            <person name="Pitluck S."/>
            <person name="Peters L."/>
            <person name="Ovchinnikova G."/>
            <person name="Lu M."/>
            <person name="Detter J.C."/>
            <person name="Han C."/>
            <person name="Tapia R."/>
            <person name="Land M."/>
            <person name="Hauser L."/>
            <person name="Kyrpides N."/>
            <person name="Ivanova N."/>
            <person name="Pagani I."/>
            <person name="Stolz J."/>
            <person name="Arkin A."/>
            <person name="Dehal P."/>
            <person name="Oremland R."/>
            <person name="Saltikov C."/>
            <person name="Basu P."/>
            <person name="Hollibaugh J."/>
            <person name="Newman D."/>
            <person name="Stolyar S."/>
            <person name="Hazen T."/>
            <person name="Woyke T."/>
        </authorList>
    </citation>
    <scope>NUCLEOTIDE SEQUENCE [LARGE SCALE GENOMIC DNA]</scope>
    <source>
        <strain evidence="3">ATCC 700032 / DSM 10660 / SES-3</strain>
    </source>
</reference>
<feature type="domain" description="HNH" evidence="1">
    <location>
        <begin position="101"/>
        <end position="153"/>
    </location>
</feature>
<dbReference type="eggNOG" id="COG1403">
    <property type="taxonomic scope" value="Bacteria"/>
</dbReference>
<accession>I3XYB8</accession>
<sequence>MTKIDITYTIKNEYIKALKETLLTPKKKIFSANAKRFFSFLKTNLQLTNHQIKELLTNENIDLLIRQYGVKQTNEDDYKIYDDFRKVWAKKLVALSNVKVCPYCNRNFIVNFSQNGTTVELDHFFPKDDYPYLAISLYNLIPSCHTCNHMKRKKKLKIYPYKESINEYFQFSHKLLKLPYNEENLELLLVKKQNNRKMRKKLNNYNNILQIKSLYENHKDIVIELIQKSVMYNESYIEELMKNYEGTLFKNKEDLLRLIFGGYISDEDLSKRPLSKLTKDILEQLEII</sequence>
<evidence type="ECO:0000313" key="2">
    <source>
        <dbReference type="EMBL" id="AFL68942.1"/>
    </source>
</evidence>
<dbReference type="CDD" id="cd00085">
    <property type="entry name" value="HNHc"/>
    <property type="match status" value="1"/>
</dbReference>
<dbReference type="STRING" id="760154.Sulba_1654"/>
<name>I3XYB8_SULBS</name>
<proteinExistence type="predicted"/>
<dbReference type="HOGENOM" id="CLU_051468_0_0_7"/>
<dbReference type="KEGG" id="sba:Sulba_1654"/>
<organism evidence="2 3">
    <name type="scientific">Sulfurospirillum barnesii (strain ATCC 700032 / DSM 10660 / SES-3)</name>
    <dbReference type="NCBI Taxonomy" id="760154"/>
    <lineage>
        <taxon>Bacteria</taxon>
        <taxon>Pseudomonadati</taxon>
        <taxon>Campylobacterota</taxon>
        <taxon>Epsilonproteobacteria</taxon>
        <taxon>Campylobacterales</taxon>
        <taxon>Sulfurospirillaceae</taxon>
        <taxon>Sulfurospirillum</taxon>
    </lineage>
</organism>
<dbReference type="Pfam" id="PF01844">
    <property type="entry name" value="HNH"/>
    <property type="match status" value="1"/>
</dbReference>
<dbReference type="Proteomes" id="UP000006176">
    <property type="component" value="Chromosome"/>
</dbReference>
<dbReference type="EMBL" id="CP003333">
    <property type="protein sequence ID" value="AFL68942.1"/>
    <property type="molecule type" value="Genomic_DNA"/>
</dbReference>
<dbReference type="GO" id="GO:0004519">
    <property type="term" value="F:endonuclease activity"/>
    <property type="evidence" value="ECO:0007669"/>
    <property type="project" value="InterPro"/>
</dbReference>
<dbReference type="OrthoDB" id="9816185at2"/>
<gene>
    <name evidence="2" type="ordered locus">Sulba_1654</name>
</gene>
<dbReference type="Gene3D" id="1.10.30.50">
    <property type="match status" value="1"/>
</dbReference>
<evidence type="ECO:0000313" key="3">
    <source>
        <dbReference type="Proteomes" id="UP000006176"/>
    </source>
</evidence>
<keyword evidence="3" id="KW-1185">Reference proteome</keyword>
<protein>
    <recommendedName>
        <fullName evidence="1">HNH domain-containing protein</fullName>
    </recommendedName>
</protein>
<dbReference type="GO" id="GO:0003676">
    <property type="term" value="F:nucleic acid binding"/>
    <property type="evidence" value="ECO:0007669"/>
    <property type="project" value="InterPro"/>
</dbReference>
<dbReference type="GO" id="GO:0008270">
    <property type="term" value="F:zinc ion binding"/>
    <property type="evidence" value="ECO:0007669"/>
    <property type="project" value="InterPro"/>
</dbReference>